<comment type="caution">
    <text evidence="2">The sequence shown here is derived from an EMBL/GenBank/DDBJ whole genome shotgun (WGS) entry which is preliminary data.</text>
</comment>
<evidence type="ECO:0000256" key="1">
    <source>
        <dbReference type="SAM" id="Phobius"/>
    </source>
</evidence>
<organism evidence="2 3">
    <name type="scientific">Falsiroseomonas selenitidurans</name>
    <dbReference type="NCBI Taxonomy" id="2716335"/>
    <lineage>
        <taxon>Bacteria</taxon>
        <taxon>Pseudomonadati</taxon>
        <taxon>Pseudomonadota</taxon>
        <taxon>Alphaproteobacteria</taxon>
        <taxon>Acetobacterales</taxon>
        <taxon>Roseomonadaceae</taxon>
        <taxon>Falsiroseomonas</taxon>
    </lineage>
</organism>
<keyword evidence="1" id="KW-0812">Transmembrane</keyword>
<proteinExistence type="predicted"/>
<keyword evidence="3" id="KW-1185">Reference proteome</keyword>
<keyword evidence="1" id="KW-1133">Transmembrane helix</keyword>
<dbReference type="RefSeq" id="WP_168028653.1">
    <property type="nucleotide sequence ID" value="NZ_JAAVNE010000008.1"/>
</dbReference>
<evidence type="ECO:0000313" key="2">
    <source>
        <dbReference type="EMBL" id="NKC30605.1"/>
    </source>
</evidence>
<name>A0ABX1E0D5_9PROT</name>
<accession>A0ABX1E0D5</accession>
<reference evidence="2 3" key="1">
    <citation type="submission" date="2020-03" db="EMBL/GenBank/DDBJ databases">
        <title>Roseomonas selenitidurans sp. nov. isolated from urban soil.</title>
        <authorList>
            <person name="Liu H."/>
        </authorList>
    </citation>
    <scope>NUCLEOTIDE SEQUENCE [LARGE SCALE GENOMIC DNA]</scope>
    <source>
        <strain evidence="2 3">BU-1</strain>
    </source>
</reference>
<dbReference type="EMBL" id="JAAVNE010000008">
    <property type="protein sequence ID" value="NKC30605.1"/>
    <property type="molecule type" value="Genomic_DNA"/>
</dbReference>
<protein>
    <submittedName>
        <fullName evidence="2">Uncharacterized protein</fullName>
    </submittedName>
</protein>
<feature type="transmembrane region" description="Helical" evidence="1">
    <location>
        <begin position="7"/>
        <end position="27"/>
    </location>
</feature>
<evidence type="ECO:0000313" key="3">
    <source>
        <dbReference type="Proteomes" id="UP000787635"/>
    </source>
</evidence>
<dbReference type="Proteomes" id="UP000787635">
    <property type="component" value="Unassembled WGS sequence"/>
</dbReference>
<keyword evidence="1" id="KW-0472">Membrane</keyword>
<gene>
    <name evidence="2" type="ORF">HEQ75_07000</name>
</gene>
<sequence length="73" mass="8163">MEDTFEILDWLWLVLPPLWLAGLAAVLRDWRQANPAGVEQARCGLPRQPLAPPPAAGWLRGFGGGFQRRRPAM</sequence>